<feature type="region of interest" description="Disordered" evidence="5">
    <location>
        <begin position="20"/>
        <end position="47"/>
    </location>
</feature>
<reference evidence="7 8" key="2">
    <citation type="journal article" date="2016" name="Genome Announc.">
        <title>Complete Genome Sequence of Sphingopyxis terrae Strain 203-1 (NBRC 111660), a Polyethylene Glycol Degrader.</title>
        <authorList>
            <person name="Ohtsubo Y."/>
            <person name="Nonoyama S."/>
            <person name="Nagata Y."/>
            <person name="Numata M."/>
            <person name="Tsuchikane K."/>
            <person name="Hosoyama A."/>
            <person name="Yamazoe A."/>
            <person name="Tsuda M."/>
            <person name="Fujita N."/>
            <person name="Kawai F."/>
        </authorList>
    </citation>
    <scope>NUCLEOTIDE SEQUENCE [LARGE SCALE GENOMIC DNA]</scope>
    <source>
        <strain evidence="7 8">203-1</strain>
    </source>
</reference>
<evidence type="ECO:0000313" key="7">
    <source>
        <dbReference type="EMBL" id="AMU93808.1"/>
    </source>
</evidence>
<organism evidence="7 8">
    <name type="scientific">Sphingopyxis terrae subsp. terrae NBRC 15098</name>
    <dbReference type="NCBI Taxonomy" id="1219058"/>
    <lineage>
        <taxon>Bacteria</taxon>
        <taxon>Pseudomonadati</taxon>
        <taxon>Pseudomonadota</taxon>
        <taxon>Alphaproteobacteria</taxon>
        <taxon>Sphingomonadales</taxon>
        <taxon>Sphingomonadaceae</taxon>
        <taxon>Sphingopyxis</taxon>
    </lineage>
</organism>
<dbReference type="Gene3D" id="3.50.50.60">
    <property type="entry name" value="FAD/NAD(P)-binding domain"/>
    <property type="match status" value="1"/>
</dbReference>
<dbReference type="InterPro" id="IPR045170">
    <property type="entry name" value="MTOX"/>
</dbReference>
<sequence>MDRRRLLGALAAAPAALALGAATKEPKRKDPPQPRASKRRKGVKSPDKHVDVAVVGAGAVGAWTAWHLVRQGLDVRLFDAYGAGNGRAASNLPTMLYDPAQGGDALYADLAHDSLPLWQRLSDSASLPIVTPCAAITTLLTTDGADEPPGTDRATGHKLRSRFGAIGWRDEEAALVADKAALIAGRRSILETILDAQVDVEDVVMPAPLFDKKRDLYILPDGGTARSIVYATGAWLTELFPQILTPARLSAVRYQLFHVGPGQGDVQYRPPAMPALVDRAYGFTLLPDIEGRGVRVWKTAPDATVDPDSFDRRADDAALAAVRQWLAGRVPHLAEAPVVASAAAHDCRTISGELLLDRLPSHARAWLAGGATGRAFALAPAIGARIAAHIADPARAIEPRWALARLTGATTT</sequence>
<dbReference type="GO" id="GO:0050660">
    <property type="term" value="F:flavin adenine dinucleotide binding"/>
    <property type="evidence" value="ECO:0007669"/>
    <property type="project" value="InterPro"/>
</dbReference>
<evidence type="ECO:0000256" key="2">
    <source>
        <dbReference type="ARBA" id="ARBA00022630"/>
    </source>
</evidence>
<keyword evidence="3" id="KW-0274">FAD</keyword>
<dbReference type="AlphaFoldDB" id="A0A142VVG2"/>
<protein>
    <recommendedName>
        <fullName evidence="6">FAD dependent oxidoreductase domain-containing protein</fullName>
    </recommendedName>
</protein>
<dbReference type="STRING" id="1219058.AOA14_04220"/>
<proteinExistence type="predicted"/>
<accession>A0A142VVG2</accession>
<dbReference type="Gene3D" id="3.30.9.10">
    <property type="entry name" value="D-Amino Acid Oxidase, subunit A, domain 2"/>
    <property type="match status" value="1"/>
</dbReference>
<feature type="domain" description="FAD dependent oxidoreductase" evidence="6">
    <location>
        <begin position="51"/>
        <end position="388"/>
    </location>
</feature>
<evidence type="ECO:0000259" key="6">
    <source>
        <dbReference type="Pfam" id="PF01266"/>
    </source>
</evidence>
<dbReference type="RefSeq" id="WP_062900891.1">
    <property type="nucleotide sequence ID" value="NZ_CP013342.1"/>
</dbReference>
<keyword evidence="4" id="KW-0560">Oxidoreductase</keyword>
<gene>
    <name evidence="7" type="ORF">AOA14_04220</name>
</gene>
<evidence type="ECO:0000256" key="4">
    <source>
        <dbReference type="ARBA" id="ARBA00023002"/>
    </source>
</evidence>
<dbReference type="InterPro" id="IPR006076">
    <property type="entry name" value="FAD-dep_OxRdtase"/>
</dbReference>
<evidence type="ECO:0000256" key="1">
    <source>
        <dbReference type="ARBA" id="ARBA00001974"/>
    </source>
</evidence>
<dbReference type="InterPro" id="IPR036188">
    <property type="entry name" value="FAD/NAD-bd_sf"/>
</dbReference>
<keyword evidence="2" id="KW-0285">Flavoprotein</keyword>
<evidence type="ECO:0000256" key="5">
    <source>
        <dbReference type="SAM" id="MobiDB-lite"/>
    </source>
</evidence>
<dbReference type="PANTHER" id="PTHR10961:SF46">
    <property type="entry name" value="PEROXISOMAL SARCOSINE OXIDASE"/>
    <property type="match status" value="1"/>
</dbReference>
<dbReference type="Proteomes" id="UP000076234">
    <property type="component" value="Chromosome"/>
</dbReference>
<dbReference type="GO" id="GO:0008115">
    <property type="term" value="F:sarcosine oxidase activity"/>
    <property type="evidence" value="ECO:0007669"/>
    <property type="project" value="TreeGrafter"/>
</dbReference>
<dbReference type="InterPro" id="IPR019546">
    <property type="entry name" value="TAT_signal_bac_arc"/>
</dbReference>
<dbReference type="NCBIfam" id="TIGR01409">
    <property type="entry name" value="TAT_signal_seq"/>
    <property type="match status" value="1"/>
</dbReference>
<name>A0A142VVG2_9SPHN</name>
<dbReference type="PANTHER" id="PTHR10961">
    <property type="entry name" value="PEROXISOMAL SARCOSINE OXIDASE"/>
    <property type="match status" value="1"/>
</dbReference>
<evidence type="ECO:0000313" key="8">
    <source>
        <dbReference type="Proteomes" id="UP000076234"/>
    </source>
</evidence>
<evidence type="ECO:0000256" key="3">
    <source>
        <dbReference type="ARBA" id="ARBA00022827"/>
    </source>
</evidence>
<dbReference type="EMBL" id="CP013342">
    <property type="protein sequence ID" value="AMU93808.1"/>
    <property type="molecule type" value="Genomic_DNA"/>
</dbReference>
<dbReference type="SUPFAM" id="SSF51971">
    <property type="entry name" value="Nucleotide-binding domain"/>
    <property type="match status" value="1"/>
</dbReference>
<dbReference type="KEGG" id="ster:AOA14_04220"/>
<dbReference type="Pfam" id="PF01266">
    <property type="entry name" value="DAO"/>
    <property type="match status" value="1"/>
</dbReference>
<comment type="cofactor">
    <cofactor evidence="1">
        <name>FAD</name>
        <dbReference type="ChEBI" id="CHEBI:57692"/>
    </cofactor>
</comment>
<reference evidence="8" key="1">
    <citation type="submission" date="2015-11" db="EMBL/GenBank/DDBJ databases">
        <title>Complete genome sequence of a polyethylene glycol-degrading strain Sphingopyxis terrae strain 203-1 (NBRC 15098).</title>
        <authorList>
            <person name="Yoshiyuki O."/>
            <person name="Shouta N."/>
            <person name="Nagata Y."/>
            <person name="Numata M."/>
            <person name="Tsuchikane K."/>
            <person name="Hosoyama A."/>
            <person name="Yamazoe A."/>
            <person name="Tsuda M."/>
            <person name="Fujita N."/>
            <person name="Kawai F."/>
        </authorList>
    </citation>
    <scope>NUCLEOTIDE SEQUENCE [LARGE SCALE GENOMIC DNA]</scope>
    <source>
        <strain evidence="8">203-1</strain>
    </source>
</reference>